<evidence type="ECO:0000313" key="3">
    <source>
        <dbReference type="Proteomes" id="UP000217676"/>
    </source>
</evidence>
<name>A0A160P9E4_STRLU</name>
<keyword evidence="1" id="KW-0472">Membrane</keyword>
<dbReference type="EMBL" id="AP017424">
    <property type="protein sequence ID" value="BAU87941.1"/>
    <property type="molecule type" value="Genomic_DNA"/>
</dbReference>
<evidence type="ECO:0000313" key="2">
    <source>
        <dbReference type="EMBL" id="BAU87941.1"/>
    </source>
</evidence>
<evidence type="ECO:0000256" key="1">
    <source>
        <dbReference type="SAM" id="Phobius"/>
    </source>
</evidence>
<dbReference type="AlphaFoldDB" id="A0A160P9E4"/>
<feature type="transmembrane region" description="Helical" evidence="1">
    <location>
        <begin position="6"/>
        <end position="26"/>
    </location>
</feature>
<organism evidence="2 3">
    <name type="scientific">Streptomyces laurentii</name>
    <dbReference type="NCBI Taxonomy" id="39478"/>
    <lineage>
        <taxon>Bacteria</taxon>
        <taxon>Bacillati</taxon>
        <taxon>Actinomycetota</taxon>
        <taxon>Actinomycetes</taxon>
        <taxon>Kitasatosporales</taxon>
        <taxon>Streptomycetaceae</taxon>
        <taxon>Streptomyces</taxon>
    </lineage>
</organism>
<reference evidence="2 3" key="1">
    <citation type="journal article" date="2016" name="Genome Announc.">
        <title>Complete Genome Sequence of Thiostrepton-Producing Streptomyces laurentii ATCC 31255.</title>
        <authorList>
            <person name="Doi K."/>
            <person name="Fujino Y."/>
            <person name="Nagayoshi Y."/>
            <person name="Ohshima T."/>
            <person name="Ogata S."/>
        </authorList>
    </citation>
    <scope>NUCLEOTIDE SEQUENCE [LARGE SCALE GENOMIC DNA]</scope>
    <source>
        <strain evidence="2 3">ATCC 31255</strain>
    </source>
</reference>
<dbReference type="Proteomes" id="UP000217676">
    <property type="component" value="Chromosome"/>
</dbReference>
<keyword evidence="1" id="KW-1133">Transmembrane helix</keyword>
<dbReference type="KEGG" id="slau:SLA_7075"/>
<protein>
    <submittedName>
        <fullName evidence="2">Uncharacterized protein</fullName>
    </submittedName>
</protein>
<keyword evidence="1" id="KW-0812">Transmembrane</keyword>
<accession>A0A160P9E4</accession>
<gene>
    <name evidence="2" type="ORF">SLA_7075</name>
</gene>
<proteinExistence type="predicted"/>
<keyword evidence="3" id="KW-1185">Reference proteome</keyword>
<sequence>MSILITLVALVGVLGILNMIFTFGVVRRLREHTEMLTARNRVQGSGPKVMLGEGETVGAFTAVTVEGATLTQDDLADSTALVGAFAYGRSSCDERLSSFPRAR</sequence>